<dbReference type="EMBL" id="FXAF01000006">
    <property type="protein sequence ID" value="SMF38944.1"/>
    <property type="molecule type" value="Genomic_DNA"/>
</dbReference>
<dbReference type="GO" id="GO:0016740">
    <property type="term" value="F:transferase activity"/>
    <property type="evidence" value="ECO:0007669"/>
    <property type="project" value="UniProtKB-KW"/>
</dbReference>
<proteinExistence type="predicted"/>
<reference evidence="2" key="1">
    <citation type="submission" date="2017-04" db="EMBL/GenBank/DDBJ databases">
        <authorList>
            <person name="Varghese N."/>
            <person name="Submissions S."/>
        </authorList>
    </citation>
    <scope>NUCLEOTIDE SEQUENCE [LARGE SCALE GENOMIC DNA]</scope>
    <source>
        <strain evidence="2">B4P</strain>
    </source>
</reference>
<gene>
    <name evidence="1" type="ORF">SAMN02982989_1690</name>
</gene>
<evidence type="ECO:0000313" key="2">
    <source>
        <dbReference type="Proteomes" id="UP000192903"/>
    </source>
</evidence>
<dbReference type="STRING" id="464029.SAMN02982989_1690"/>
<dbReference type="AlphaFoldDB" id="A0A1X7ESZ0"/>
<accession>A0A1X7ESZ0</accession>
<dbReference type="Gene3D" id="3.40.50.300">
    <property type="entry name" value="P-loop containing nucleotide triphosphate hydrolases"/>
    <property type="match status" value="1"/>
</dbReference>
<dbReference type="InterPro" id="IPR027417">
    <property type="entry name" value="P-loop_NTPase"/>
</dbReference>
<dbReference type="Pfam" id="PF07931">
    <property type="entry name" value="CPT"/>
    <property type="match status" value="1"/>
</dbReference>
<dbReference type="Proteomes" id="UP000192903">
    <property type="component" value="Unassembled WGS sequence"/>
</dbReference>
<dbReference type="SUPFAM" id="SSF52540">
    <property type="entry name" value="P-loop containing nucleoside triphosphate hydrolases"/>
    <property type="match status" value="1"/>
</dbReference>
<name>A0A1X7ESZ0_9HYPH</name>
<organism evidence="1 2">
    <name type="scientific">Xaviernesmea oryzae</name>
    <dbReference type="NCBI Taxonomy" id="464029"/>
    <lineage>
        <taxon>Bacteria</taxon>
        <taxon>Pseudomonadati</taxon>
        <taxon>Pseudomonadota</taxon>
        <taxon>Alphaproteobacteria</taxon>
        <taxon>Hyphomicrobiales</taxon>
        <taxon>Rhizobiaceae</taxon>
        <taxon>Rhizobium/Agrobacterium group</taxon>
        <taxon>Xaviernesmea</taxon>
    </lineage>
</organism>
<protein>
    <submittedName>
        <fullName evidence="1">Chloramphenicol 3-O phosphotransferase</fullName>
    </submittedName>
</protein>
<evidence type="ECO:0000313" key="1">
    <source>
        <dbReference type="EMBL" id="SMF38944.1"/>
    </source>
</evidence>
<keyword evidence="2" id="KW-1185">Reference proteome</keyword>
<keyword evidence="1" id="KW-0808">Transferase</keyword>
<sequence>MASPGWFADGMNSKREWPESRRTNMQLGKVIILNGTSSSGKSTLAKTLRSAIGEPFCYYASDQLADAGFRADKRLAPLDERARFFDGFHRAIGAFAAAGNNLLVEHIVEEADWWSQLNKILEPFDIFWVGVHAPLPEIERRERERGNRYIGEAAFHLKTHDYCSYDIEVDTSLPQEDVISSILEAWRHRSGPTRG</sequence>